<evidence type="ECO:0000256" key="8">
    <source>
        <dbReference type="ARBA" id="ARBA00022801"/>
    </source>
</evidence>
<evidence type="ECO:0000256" key="4">
    <source>
        <dbReference type="ARBA" id="ARBA00012448"/>
    </source>
</evidence>
<dbReference type="HOGENOM" id="CLU_522663_0_0_9"/>
<name>K6PM54_9FIRM</name>
<feature type="compositionally biased region" description="Low complexity" evidence="16">
    <location>
        <begin position="132"/>
        <end position="141"/>
    </location>
</feature>
<keyword evidence="7" id="KW-0732">Signal</keyword>
<accession>K6PM54</accession>
<sequence>MRHAGVSSPPGSDIPGPIPSAPVEAAGGARRPAIRTPQGLRRRRPAAGLRRPDAGRPVVLWRGLRALRVLLTLLTLLLVGTVSALPAPARASDLWPGRPAVAPVEPEPALGAVAPVEPEPALGTVAGGPGTAIGPATVPAAGGSGSRSPRRAAVADALQGSPSPVPEGVAPLWRGVVAPPPSIDAAAAVLMDQASGQVLFARNPHQRRAPASTTKILTAIVALEFGNLDDVVTVSEHAAATEGSTMDLVAGERYSLRELLWGLMLESGNDAAVAIAEHIAGSEAAFARLMNETALRLGLRDTHFTNPHGLHDPAHFTSAYDLAVMTRYALANDYFARLVCQPEKVLCRGDGDWVRILSSTNRLLWYHEWIRGVKTGTTGAAGPCLVSSGELEGRRLIAVVLDSGDRWADSRALLEWGFDQFAPAQGGRAGDGVGQVAVARGRQPAVEARLAGDLTALVPPGLVPRVRRVLELARQVEAPVAAGQRLGTASLVLDGWPLARTAVVAAAGVDPAPWWRRWWPW</sequence>
<keyword evidence="11" id="KW-0961">Cell wall biogenesis/degradation</keyword>
<keyword evidence="5 18" id="KW-0121">Carboxypeptidase</keyword>
<feature type="active site" description="Proton acceptor" evidence="13">
    <location>
        <position position="215"/>
    </location>
</feature>
<dbReference type="EC" id="3.4.16.4" evidence="4"/>
<dbReference type="PANTHER" id="PTHR21581">
    <property type="entry name" value="D-ALANYL-D-ALANINE CARBOXYPEPTIDASE"/>
    <property type="match status" value="1"/>
</dbReference>
<evidence type="ECO:0000256" key="12">
    <source>
        <dbReference type="ARBA" id="ARBA00034000"/>
    </source>
</evidence>
<dbReference type="GO" id="GO:0009252">
    <property type="term" value="P:peptidoglycan biosynthetic process"/>
    <property type="evidence" value="ECO:0007669"/>
    <property type="project" value="UniProtKB-UniPathway"/>
</dbReference>
<dbReference type="InterPro" id="IPR012907">
    <property type="entry name" value="Peptidase_S11_C"/>
</dbReference>
<evidence type="ECO:0000256" key="7">
    <source>
        <dbReference type="ARBA" id="ARBA00022729"/>
    </source>
</evidence>
<dbReference type="GO" id="GO:0008360">
    <property type="term" value="P:regulation of cell shape"/>
    <property type="evidence" value="ECO:0007669"/>
    <property type="project" value="UniProtKB-KW"/>
</dbReference>
<dbReference type="EMBL" id="AENY02000004">
    <property type="protein sequence ID" value="EKP93952.1"/>
    <property type="molecule type" value="Genomic_DNA"/>
</dbReference>
<comment type="catalytic activity">
    <reaction evidence="12">
        <text>Preferential cleavage: (Ac)2-L-Lys-D-Ala-|-D-Ala. Also transpeptidation of peptidyl-alanyl moieties that are N-acyl substituents of D-alanine.</text>
        <dbReference type="EC" id="3.4.16.4"/>
    </reaction>
</comment>
<evidence type="ECO:0000256" key="5">
    <source>
        <dbReference type="ARBA" id="ARBA00022645"/>
    </source>
</evidence>
<evidence type="ECO:0000313" key="19">
    <source>
        <dbReference type="Proteomes" id="UP000005710"/>
    </source>
</evidence>
<dbReference type="GO" id="GO:0006508">
    <property type="term" value="P:proteolysis"/>
    <property type="evidence" value="ECO:0007669"/>
    <property type="project" value="UniProtKB-KW"/>
</dbReference>
<dbReference type="Proteomes" id="UP000005710">
    <property type="component" value="Unassembled WGS sequence"/>
</dbReference>
<evidence type="ECO:0000256" key="10">
    <source>
        <dbReference type="ARBA" id="ARBA00022984"/>
    </source>
</evidence>
<evidence type="ECO:0000256" key="9">
    <source>
        <dbReference type="ARBA" id="ARBA00022960"/>
    </source>
</evidence>
<dbReference type="InterPro" id="IPR015956">
    <property type="entry name" value="Peniciliin-bd_prot_C_sf"/>
</dbReference>
<dbReference type="eggNOG" id="COG1686">
    <property type="taxonomic scope" value="Bacteria"/>
</dbReference>
<evidence type="ECO:0000256" key="1">
    <source>
        <dbReference type="ARBA" id="ARBA00003217"/>
    </source>
</evidence>
<feature type="region of interest" description="Disordered" evidence="16">
    <location>
        <begin position="1"/>
        <end position="51"/>
    </location>
</feature>
<dbReference type="PANTHER" id="PTHR21581:SF33">
    <property type="entry name" value="D-ALANYL-D-ALANINE CARBOXYPEPTIDASE DACB"/>
    <property type="match status" value="1"/>
</dbReference>
<dbReference type="InterPro" id="IPR001967">
    <property type="entry name" value="Peptidase_S11_N"/>
</dbReference>
<reference evidence="18" key="2">
    <citation type="submission" date="2012-10" db="EMBL/GenBank/DDBJ databases">
        <title>Improved high-quality draft of Thermaerobacter subterraneus C21, DSM 13965.</title>
        <authorList>
            <consortium name="DOE Joint Genome Institute"/>
            <person name="Eisen J."/>
            <person name="Huntemann M."/>
            <person name="Wei C.-L."/>
            <person name="Han J."/>
            <person name="Detter J.C."/>
            <person name="Han C."/>
            <person name="Tapia R."/>
            <person name="Chen A."/>
            <person name="Kyrpides N."/>
            <person name="Mavromatis K."/>
            <person name="Markowitz V."/>
            <person name="Szeto E."/>
            <person name="Ivanova N."/>
            <person name="Mikhailova N."/>
            <person name="Ovchinnikova G."/>
            <person name="Pagani I."/>
            <person name="Pati A."/>
            <person name="Goodwin L."/>
            <person name="Nordberg H.P."/>
            <person name="Cantor M.N."/>
            <person name="Hua S.X."/>
            <person name="Woyke T."/>
            <person name="Eisen J."/>
            <person name="Klenk H.-P."/>
        </authorList>
    </citation>
    <scope>NUCLEOTIDE SEQUENCE [LARGE SCALE GENOMIC DNA]</scope>
    <source>
        <strain evidence="18">DSM 13965</strain>
    </source>
</reference>
<evidence type="ECO:0000256" key="15">
    <source>
        <dbReference type="RuleBase" id="RU004016"/>
    </source>
</evidence>
<dbReference type="GO" id="GO:0009002">
    <property type="term" value="F:serine-type D-Ala-D-Ala carboxypeptidase activity"/>
    <property type="evidence" value="ECO:0007669"/>
    <property type="project" value="UniProtKB-EC"/>
</dbReference>
<evidence type="ECO:0000313" key="18">
    <source>
        <dbReference type="EMBL" id="EKP93952.1"/>
    </source>
</evidence>
<dbReference type="InterPro" id="IPR018044">
    <property type="entry name" value="Peptidase_S11"/>
</dbReference>
<dbReference type="Pfam" id="PF00768">
    <property type="entry name" value="Peptidase_S11"/>
    <property type="match status" value="1"/>
</dbReference>
<dbReference type="UniPathway" id="UPA00219"/>
<dbReference type="Gene3D" id="3.40.710.10">
    <property type="entry name" value="DD-peptidase/beta-lactamase superfamily"/>
    <property type="match status" value="1"/>
</dbReference>
<dbReference type="GO" id="GO:0071555">
    <property type="term" value="P:cell wall organization"/>
    <property type="evidence" value="ECO:0007669"/>
    <property type="project" value="UniProtKB-KW"/>
</dbReference>
<comment type="similarity">
    <text evidence="3 15">Belongs to the peptidase S11 family.</text>
</comment>
<dbReference type="AlphaFoldDB" id="K6PM54"/>
<dbReference type="STRING" id="867903.ThesuDRAFT_00198"/>
<dbReference type="Pfam" id="PF07943">
    <property type="entry name" value="PBP5_C"/>
    <property type="match status" value="1"/>
</dbReference>
<evidence type="ECO:0000256" key="3">
    <source>
        <dbReference type="ARBA" id="ARBA00007164"/>
    </source>
</evidence>
<dbReference type="PRINTS" id="PR00725">
    <property type="entry name" value="DADACBPTASE1"/>
</dbReference>
<comment type="pathway">
    <text evidence="2">Cell wall biogenesis; peptidoglycan biosynthesis.</text>
</comment>
<organism evidence="18 19">
    <name type="scientific">Thermaerobacter subterraneus DSM 13965</name>
    <dbReference type="NCBI Taxonomy" id="867903"/>
    <lineage>
        <taxon>Bacteria</taxon>
        <taxon>Bacillati</taxon>
        <taxon>Bacillota</taxon>
        <taxon>Clostridia</taxon>
        <taxon>Eubacteriales</taxon>
        <taxon>Clostridiales Family XVII. Incertae Sedis</taxon>
        <taxon>Thermaerobacter</taxon>
    </lineage>
</organism>
<gene>
    <name evidence="18" type="ORF">ThesuDRAFT_00198</name>
</gene>
<dbReference type="Gene3D" id="2.60.410.10">
    <property type="entry name" value="D-Ala-D-Ala carboxypeptidase, C-terminal domain"/>
    <property type="match status" value="1"/>
</dbReference>
<dbReference type="InterPro" id="IPR037167">
    <property type="entry name" value="Peptidase_S11_C_sf"/>
</dbReference>
<keyword evidence="8" id="KW-0378">Hydrolase</keyword>
<feature type="region of interest" description="Disordered" evidence="16">
    <location>
        <begin position="127"/>
        <end position="152"/>
    </location>
</feature>
<reference evidence="18" key="1">
    <citation type="submission" date="2010-10" db="EMBL/GenBank/DDBJ databases">
        <authorList>
            <consortium name="US DOE Joint Genome Institute (JGI-PGF)"/>
            <person name="Lucas S."/>
            <person name="Copeland A."/>
            <person name="Lapidus A."/>
            <person name="Bruce D."/>
            <person name="Goodwin L."/>
            <person name="Pitluck S."/>
            <person name="Kyrpides N."/>
            <person name="Mavromatis K."/>
            <person name="Detter J.C."/>
            <person name="Han C."/>
            <person name="Land M."/>
            <person name="Hauser L."/>
            <person name="Markowitz V."/>
            <person name="Cheng J.-F."/>
            <person name="Hugenholtz P."/>
            <person name="Woyke T."/>
            <person name="Wu D."/>
            <person name="Pukall R."/>
            <person name="Wahrenburg C."/>
            <person name="Brambilla E."/>
            <person name="Klenk H.-P."/>
            <person name="Eisen J.A."/>
        </authorList>
    </citation>
    <scope>NUCLEOTIDE SEQUENCE [LARGE SCALE GENOMIC DNA]</scope>
    <source>
        <strain evidence="18">DSM 13965</strain>
    </source>
</reference>
<evidence type="ECO:0000256" key="13">
    <source>
        <dbReference type="PIRSR" id="PIRSR618044-1"/>
    </source>
</evidence>
<keyword evidence="6" id="KW-0645">Protease</keyword>
<evidence type="ECO:0000256" key="11">
    <source>
        <dbReference type="ARBA" id="ARBA00023316"/>
    </source>
</evidence>
<proteinExistence type="inferred from homology"/>
<dbReference type="SUPFAM" id="SSF56601">
    <property type="entry name" value="beta-lactamase/transpeptidase-like"/>
    <property type="match status" value="1"/>
</dbReference>
<evidence type="ECO:0000256" key="2">
    <source>
        <dbReference type="ARBA" id="ARBA00004752"/>
    </source>
</evidence>
<keyword evidence="19" id="KW-1185">Reference proteome</keyword>
<feature type="domain" description="Peptidase S11 D-Ala-D-Ala carboxypeptidase A C-terminal" evidence="17">
    <location>
        <begin position="418"/>
        <end position="511"/>
    </location>
</feature>
<dbReference type="RefSeq" id="WP_006904898.1">
    <property type="nucleotide sequence ID" value="NZ_JH976536.1"/>
</dbReference>
<dbReference type="InterPro" id="IPR012338">
    <property type="entry name" value="Beta-lactam/transpept-like"/>
</dbReference>
<comment type="function">
    <text evidence="1">Removes C-terminal D-alanyl residues from sugar-peptide cell wall precursors.</text>
</comment>
<evidence type="ECO:0000256" key="16">
    <source>
        <dbReference type="SAM" id="MobiDB-lite"/>
    </source>
</evidence>
<evidence type="ECO:0000259" key="17">
    <source>
        <dbReference type="SMART" id="SM00936"/>
    </source>
</evidence>
<keyword evidence="9" id="KW-0133">Cell shape</keyword>
<feature type="active site" evidence="13">
    <location>
        <position position="267"/>
    </location>
</feature>
<feature type="binding site" evidence="14">
    <location>
        <position position="374"/>
    </location>
    <ligand>
        <name>substrate</name>
    </ligand>
</feature>
<feature type="active site" description="Acyl-ester intermediate" evidence="13">
    <location>
        <position position="212"/>
    </location>
</feature>
<evidence type="ECO:0000256" key="14">
    <source>
        <dbReference type="PIRSR" id="PIRSR618044-2"/>
    </source>
</evidence>
<comment type="caution">
    <text evidence="18">The sequence shown here is derived from an EMBL/GenBank/DDBJ whole genome shotgun (WGS) entry which is preliminary data.</text>
</comment>
<dbReference type="SUPFAM" id="SSF69189">
    <property type="entry name" value="Penicillin-binding protein associated domain"/>
    <property type="match status" value="1"/>
</dbReference>
<evidence type="ECO:0000256" key="6">
    <source>
        <dbReference type="ARBA" id="ARBA00022670"/>
    </source>
</evidence>
<protein>
    <recommendedName>
        <fullName evidence="4">serine-type D-Ala-D-Ala carboxypeptidase</fullName>
        <ecNumber evidence="4">3.4.16.4</ecNumber>
    </recommendedName>
</protein>
<keyword evidence="10" id="KW-0573">Peptidoglycan synthesis</keyword>
<dbReference type="SMART" id="SM00936">
    <property type="entry name" value="PBP5_C"/>
    <property type="match status" value="1"/>
</dbReference>